<dbReference type="GO" id="GO:0008270">
    <property type="term" value="F:zinc ion binding"/>
    <property type="evidence" value="ECO:0007669"/>
    <property type="project" value="UniProtKB-KW"/>
</dbReference>
<dbReference type="InterPro" id="IPR000679">
    <property type="entry name" value="Znf_GATA"/>
</dbReference>
<evidence type="ECO:0000256" key="6">
    <source>
        <dbReference type="ARBA" id="ARBA00023163"/>
    </source>
</evidence>
<evidence type="ECO:0000256" key="7">
    <source>
        <dbReference type="ARBA" id="ARBA00024019"/>
    </source>
</evidence>
<dbReference type="SUPFAM" id="SSF57716">
    <property type="entry name" value="Glucocorticoid receptor-like (DNA-binding domain)"/>
    <property type="match status" value="1"/>
</dbReference>
<evidence type="ECO:0000256" key="4">
    <source>
        <dbReference type="ARBA" id="ARBA00023015"/>
    </source>
</evidence>
<evidence type="ECO:0000256" key="2">
    <source>
        <dbReference type="ARBA" id="ARBA00022771"/>
    </source>
</evidence>
<dbReference type="Proteomes" id="UP000515121">
    <property type="component" value="Unplaced"/>
</dbReference>
<dbReference type="OrthoDB" id="2162994at2759"/>
<feature type="region of interest" description="Disordered" evidence="9">
    <location>
        <begin position="134"/>
        <end position="154"/>
    </location>
</feature>
<keyword evidence="2 8" id="KW-0863">Zinc-finger</keyword>
<keyword evidence="11" id="KW-1185">Reference proteome</keyword>
<dbReference type="Gene3D" id="3.30.50.10">
    <property type="entry name" value="Erythroid Transcription Factor GATA-1, subunit A"/>
    <property type="match status" value="1"/>
</dbReference>
<dbReference type="GO" id="GO:0043565">
    <property type="term" value="F:sequence-specific DNA binding"/>
    <property type="evidence" value="ECO:0007669"/>
    <property type="project" value="InterPro"/>
</dbReference>
<dbReference type="KEGG" id="dzi:111284328"/>
<dbReference type="GO" id="GO:0006355">
    <property type="term" value="P:regulation of DNA-templated transcription"/>
    <property type="evidence" value="ECO:0007669"/>
    <property type="project" value="InterPro"/>
</dbReference>
<dbReference type="RefSeq" id="XP_022728763.1">
    <property type="nucleotide sequence ID" value="XM_022873028.1"/>
</dbReference>
<protein>
    <submittedName>
        <fullName evidence="12">GATA transcription factor 29-like</fullName>
    </submittedName>
</protein>
<dbReference type="PANTHER" id="PTHR46813">
    <property type="entry name" value="GATA TRANSCRIPTION FACTOR 18"/>
    <property type="match status" value="1"/>
</dbReference>
<feature type="compositionally biased region" description="Low complexity" evidence="9">
    <location>
        <begin position="180"/>
        <end position="189"/>
    </location>
</feature>
<evidence type="ECO:0000313" key="12">
    <source>
        <dbReference type="RefSeq" id="XP_022728763.1"/>
    </source>
</evidence>
<dbReference type="AlphaFoldDB" id="A0A6P5XKP6"/>
<feature type="region of interest" description="Disordered" evidence="9">
    <location>
        <begin position="241"/>
        <end position="261"/>
    </location>
</feature>
<gene>
    <name evidence="12" type="primary">LOC111284328</name>
</gene>
<accession>A0A6P5XKP6</accession>
<evidence type="ECO:0000259" key="10">
    <source>
        <dbReference type="PROSITE" id="PS50114"/>
    </source>
</evidence>
<keyword evidence="5" id="KW-0238">DNA-binding</keyword>
<evidence type="ECO:0000256" key="1">
    <source>
        <dbReference type="ARBA" id="ARBA00022723"/>
    </source>
</evidence>
<organism evidence="11 12">
    <name type="scientific">Durio zibethinus</name>
    <name type="common">Durian</name>
    <dbReference type="NCBI Taxonomy" id="66656"/>
    <lineage>
        <taxon>Eukaryota</taxon>
        <taxon>Viridiplantae</taxon>
        <taxon>Streptophyta</taxon>
        <taxon>Embryophyta</taxon>
        <taxon>Tracheophyta</taxon>
        <taxon>Spermatophyta</taxon>
        <taxon>Magnoliopsida</taxon>
        <taxon>eudicotyledons</taxon>
        <taxon>Gunneridae</taxon>
        <taxon>Pentapetalae</taxon>
        <taxon>rosids</taxon>
        <taxon>malvids</taxon>
        <taxon>Malvales</taxon>
        <taxon>Malvaceae</taxon>
        <taxon>Helicteroideae</taxon>
        <taxon>Durio</taxon>
    </lineage>
</organism>
<keyword evidence="4" id="KW-0805">Transcription regulation</keyword>
<dbReference type="InterPro" id="IPR013088">
    <property type="entry name" value="Znf_NHR/GATA"/>
</dbReference>
<proteinExistence type="inferred from homology"/>
<keyword evidence="1" id="KW-0479">Metal-binding</keyword>
<evidence type="ECO:0000256" key="3">
    <source>
        <dbReference type="ARBA" id="ARBA00022833"/>
    </source>
</evidence>
<feature type="domain" description="GATA-type" evidence="10">
    <location>
        <begin position="211"/>
        <end position="245"/>
    </location>
</feature>
<sequence length="261" mass="28746">MDNSQWFNQVAARMNNHNNVGDRVDLTLKLGLPNSDQNPVPYQLRPHVSPASMAPGHLANLSFAGPNTQGMNQMGMFNQGAMVQGQQSFNGSQYAWPTDQIVSNVHNMNYANAFNQCCSPSLGFPSYNSTNSYNNFGPTHPPPPPHHHQLPAPSLVPSNIYTLIDVPPRRAANQHQLELGSSSGSSSGKQRQRRQRGGNYNDPNKRCTNYNCNTNDTPMWRKGPLGPKTLCNACGIKYRKEEEKRRAKEAGSSGQQSNPNG</sequence>
<dbReference type="PANTHER" id="PTHR46813:SF16">
    <property type="entry name" value="GATA TRANSCRIPTION FACTOR 18"/>
    <property type="match status" value="1"/>
</dbReference>
<comment type="similarity">
    <text evidence="7">Belongs to the type IV zinc-finger family. Class B subfamily.</text>
</comment>
<dbReference type="PROSITE" id="PS50114">
    <property type="entry name" value="GATA_ZN_FINGER_2"/>
    <property type="match status" value="1"/>
</dbReference>
<dbReference type="SMART" id="SM00401">
    <property type="entry name" value="ZnF_GATA"/>
    <property type="match status" value="1"/>
</dbReference>
<evidence type="ECO:0000256" key="5">
    <source>
        <dbReference type="ARBA" id="ARBA00023125"/>
    </source>
</evidence>
<feature type="compositionally biased region" description="Polar residues" evidence="9">
    <location>
        <begin position="252"/>
        <end position="261"/>
    </location>
</feature>
<evidence type="ECO:0000313" key="11">
    <source>
        <dbReference type="Proteomes" id="UP000515121"/>
    </source>
</evidence>
<dbReference type="GeneID" id="111284328"/>
<evidence type="ECO:0000256" key="8">
    <source>
        <dbReference type="PROSITE-ProRule" id="PRU00094"/>
    </source>
</evidence>
<feature type="region of interest" description="Disordered" evidence="9">
    <location>
        <begin position="174"/>
        <end position="208"/>
    </location>
</feature>
<keyword evidence="3" id="KW-0862">Zinc</keyword>
<dbReference type="CDD" id="cd00202">
    <property type="entry name" value="ZnF_GATA"/>
    <property type="match status" value="1"/>
</dbReference>
<dbReference type="Pfam" id="PF00320">
    <property type="entry name" value="GATA"/>
    <property type="match status" value="1"/>
</dbReference>
<reference evidence="12" key="1">
    <citation type="submission" date="2025-08" db="UniProtKB">
        <authorList>
            <consortium name="RefSeq"/>
        </authorList>
    </citation>
    <scope>IDENTIFICATION</scope>
    <source>
        <tissue evidence="12">Fruit stalk</tissue>
    </source>
</reference>
<keyword evidence="6" id="KW-0804">Transcription</keyword>
<name>A0A6P5XKP6_DURZI</name>
<evidence type="ECO:0000256" key="9">
    <source>
        <dbReference type="SAM" id="MobiDB-lite"/>
    </source>
</evidence>